<organism evidence="3 4">
    <name type="scientific">Streptomyces marianii</name>
    <dbReference type="NCBI Taxonomy" id="1817406"/>
    <lineage>
        <taxon>Bacteria</taxon>
        <taxon>Bacillati</taxon>
        <taxon>Actinomycetota</taxon>
        <taxon>Actinomycetes</taxon>
        <taxon>Kitasatosporales</taxon>
        <taxon>Streptomycetaceae</taxon>
        <taxon>Streptomyces</taxon>
    </lineage>
</organism>
<reference evidence="3 4" key="1">
    <citation type="submission" date="2019-05" db="EMBL/GenBank/DDBJ databases">
        <title>Streptomyces marianii sp. nov., a novel marine actinomycete from southern coast of India.</title>
        <authorList>
            <person name="Iniyan A.M."/>
            <person name="Wink J."/>
            <person name="Ramprasad E."/>
            <person name="Ramana C.V."/>
            <person name="Bunk B."/>
            <person name="Sproer C."/>
            <person name="Joseph F.-J.R.S."/>
            <person name="Vincent S.G.P."/>
        </authorList>
    </citation>
    <scope>NUCLEOTIDE SEQUENCE [LARGE SCALE GENOMIC DNA]</scope>
    <source>
        <strain evidence="3 4">ICN19</strain>
    </source>
</reference>
<dbReference type="Gene3D" id="2.60.40.380">
    <property type="entry name" value="Purple acid phosphatase-like, N-terminal"/>
    <property type="match status" value="1"/>
</dbReference>
<evidence type="ECO:0000259" key="1">
    <source>
        <dbReference type="Pfam" id="PF09423"/>
    </source>
</evidence>
<dbReference type="Gene3D" id="3.60.21.70">
    <property type="entry name" value="PhoD-like phosphatase"/>
    <property type="match status" value="1"/>
</dbReference>
<dbReference type="Proteomes" id="UP000305921">
    <property type="component" value="Unassembled WGS sequence"/>
</dbReference>
<protein>
    <recommendedName>
        <fullName evidence="5">Twin-arginine translocation signal domain-containing protein</fullName>
    </recommendedName>
</protein>
<accession>A0A5R9DZD0</accession>
<dbReference type="PROSITE" id="PS51318">
    <property type="entry name" value="TAT"/>
    <property type="match status" value="1"/>
</dbReference>
<dbReference type="AlphaFoldDB" id="A0A5R9DZD0"/>
<evidence type="ECO:0000313" key="4">
    <source>
        <dbReference type="Proteomes" id="UP000305921"/>
    </source>
</evidence>
<comment type="caution">
    <text evidence="3">The sequence shown here is derived from an EMBL/GenBank/DDBJ whole genome shotgun (WGS) entry which is preliminary data.</text>
</comment>
<dbReference type="InterPro" id="IPR032093">
    <property type="entry name" value="PhoD_N"/>
</dbReference>
<feature type="domain" description="PhoD-like phosphatase metallophosphatase" evidence="1">
    <location>
        <begin position="159"/>
        <end position="487"/>
    </location>
</feature>
<dbReference type="OrthoDB" id="327733at2"/>
<keyword evidence="4" id="KW-1185">Reference proteome</keyword>
<proteinExistence type="predicted"/>
<dbReference type="SUPFAM" id="SSF56300">
    <property type="entry name" value="Metallo-dependent phosphatases"/>
    <property type="match status" value="1"/>
</dbReference>
<dbReference type="CDD" id="cd07389">
    <property type="entry name" value="MPP_PhoD"/>
    <property type="match status" value="1"/>
</dbReference>
<gene>
    <name evidence="3" type="ORF">FEF34_02055</name>
</gene>
<evidence type="ECO:0008006" key="5">
    <source>
        <dbReference type="Google" id="ProtNLM"/>
    </source>
</evidence>
<dbReference type="InterPro" id="IPR038607">
    <property type="entry name" value="PhoD-like_sf"/>
</dbReference>
<dbReference type="EMBL" id="VAWE01000001">
    <property type="protein sequence ID" value="TLQ42179.1"/>
    <property type="molecule type" value="Genomic_DNA"/>
</dbReference>
<dbReference type="Pfam" id="PF09423">
    <property type="entry name" value="PhoD"/>
    <property type="match status" value="1"/>
</dbReference>
<dbReference type="Pfam" id="PF16655">
    <property type="entry name" value="PhoD_N"/>
    <property type="match status" value="1"/>
</dbReference>
<dbReference type="PANTHER" id="PTHR43606">
    <property type="entry name" value="PHOSPHATASE, PUTATIVE (AFU_ORTHOLOGUE AFUA_6G08710)-RELATED"/>
    <property type="match status" value="1"/>
</dbReference>
<name>A0A5R9DZD0_9ACTN</name>
<feature type="domain" description="Phospholipase D N-terminal" evidence="2">
    <location>
        <begin position="58"/>
        <end position="145"/>
    </location>
</feature>
<dbReference type="InterPro" id="IPR029052">
    <property type="entry name" value="Metallo-depent_PP-like"/>
</dbReference>
<dbReference type="InterPro" id="IPR006311">
    <property type="entry name" value="TAT_signal"/>
</dbReference>
<evidence type="ECO:0000313" key="3">
    <source>
        <dbReference type="EMBL" id="TLQ42179.1"/>
    </source>
</evidence>
<sequence>MSPLDRRRFLRGAGAAAAVGVAGFVGTEILQGSASAAVIEPTFNINPFQFGVASSPLRNVIWTRLAILPLARDGRAGMPDGDIPVRWKVARNRDGSGVLAEGTAYALSGNGHSARVEVAALPQATAVFYWFEYGNWRSTVGRLKTAPAANSNPSAMTAAVISCANFEHGFFHCYEHIADHEVDVVIATGDFTYADSYNPGYGSKARSHLPAGECFTLADYRLRHSQYRADPQEQAMRASAGMVLTLDDHEVDDDWAGSTPDYLEDAAANSGPGTFWERRHNALQAHWENTPLPFMMRPVRSLMPNSYQTLNWGRLADLHLLDTRQFRSRQDKGRRFEENRYMLGPDQLAALGDSYRGARWDLLVNQVVMAGWTHGGPGTEKASDSWDGYRAERRRVIRQWSDRRVANPVVLTGDVHFGGADSVFDDFDGLSTKAPEIISSSITSGGDLEGDWAGSRVVLDALPLHMYHRRRGWTKLDITSQRIHIQWRGTEVVSARAAQPDRIFQSADISAGQHDFSNTSW</sequence>
<dbReference type="InterPro" id="IPR052900">
    <property type="entry name" value="Phospholipid_Metab_Enz"/>
</dbReference>
<evidence type="ECO:0000259" key="2">
    <source>
        <dbReference type="Pfam" id="PF16655"/>
    </source>
</evidence>
<dbReference type="PANTHER" id="PTHR43606:SF2">
    <property type="entry name" value="ALKALINE PHOSPHATASE FAMILY PROTEIN (AFU_ORTHOLOGUE AFUA_5G03860)"/>
    <property type="match status" value="1"/>
</dbReference>
<dbReference type="InterPro" id="IPR018946">
    <property type="entry name" value="PhoD-like_MPP"/>
</dbReference>